<dbReference type="EMBL" id="BARS01034063">
    <property type="protein sequence ID" value="GAG17999.1"/>
    <property type="molecule type" value="Genomic_DNA"/>
</dbReference>
<accession>X0VI90</accession>
<evidence type="ECO:0000313" key="2">
    <source>
        <dbReference type="EMBL" id="GAG17999.1"/>
    </source>
</evidence>
<feature type="compositionally biased region" description="Acidic residues" evidence="1">
    <location>
        <begin position="247"/>
        <end position="259"/>
    </location>
</feature>
<feature type="non-terminal residue" evidence="2">
    <location>
        <position position="259"/>
    </location>
</feature>
<sequence length="259" mass="28011">TDENSCGATDDLPEDNGSIESCDYCTPTLTNVSFGWINISCLADDTMNQTRDLTQYDVNYCGEIDNETFVEYRNTEYCDYIISTEFRGNSTDLSAVDLSNITNLVLETDYGKISFSETISINRSIDLNSNIRIENNSIFINTTALPELNKSAVLTLYNLAFVNPIILKDGNELPSSVCIRISYENGTLVFNVTLFSAYSVAEGAYCGDCVCNNGESCSTCSADCGACPSSGGGGSGGSGGGGRRTEDEEDEEETEEVKE</sequence>
<feature type="non-terminal residue" evidence="2">
    <location>
        <position position="1"/>
    </location>
</feature>
<reference evidence="2" key="1">
    <citation type="journal article" date="2014" name="Front. Microbiol.">
        <title>High frequency of phylogenetically diverse reductive dehalogenase-homologous genes in deep subseafloor sedimentary metagenomes.</title>
        <authorList>
            <person name="Kawai M."/>
            <person name="Futagami T."/>
            <person name="Toyoda A."/>
            <person name="Takaki Y."/>
            <person name="Nishi S."/>
            <person name="Hori S."/>
            <person name="Arai W."/>
            <person name="Tsubouchi T."/>
            <person name="Morono Y."/>
            <person name="Uchiyama I."/>
            <person name="Ito T."/>
            <person name="Fujiyama A."/>
            <person name="Inagaki F."/>
            <person name="Takami H."/>
        </authorList>
    </citation>
    <scope>NUCLEOTIDE SEQUENCE</scope>
    <source>
        <strain evidence="2">Expedition CK06-06</strain>
    </source>
</reference>
<gene>
    <name evidence="2" type="ORF">S01H1_52676</name>
</gene>
<dbReference type="SUPFAM" id="SSF82215">
    <property type="entry name" value="C-terminal autoproteolytic domain of nucleoporin nup98"/>
    <property type="match status" value="1"/>
</dbReference>
<protein>
    <submittedName>
        <fullName evidence="2">Uncharacterized protein</fullName>
    </submittedName>
</protein>
<organism evidence="2">
    <name type="scientific">marine sediment metagenome</name>
    <dbReference type="NCBI Taxonomy" id="412755"/>
    <lineage>
        <taxon>unclassified sequences</taxon>
        <taxon>metagenomes</taxon>
        <taxon>ecological metagenomes</taxon>
    </lineage>
</organism>
<feature type="region of interest" description="Disordered" evidence="1">
    <location>
        <begin position="230"/>
        <end position="259"/>
    </location>
</feature>
<dbReference type="AlphaFoldDB" id="X0VI90"/>
<feature type="compositionally biased region" description="Gly residues" evidence="1">
    <location>
        <begin position="230"/>
        <end position="242"/>
    </location>
</feature>
<evidence type="ECO:0000256" key="1">
    <source>
        <dbReference type="SAM" id="MobiDB-lite"/>
    </source>
</evidence>
<name>X0VI90_9ZZZZ</name>
<proteinExistence type="predicted"/>
<comment type="caution">
    <text evidence="2">The sequence shown here is derived from an EMBL/GenBank/DDBJ whole genome shotgun (WGS) entry which is preliminary data.</text>
</comment>
<dbReference type="InterPro" id="IPR036903">
    <property type="entry name" value="Nup98_auto-Pept-S59_dom_sf"/>
</dbReference>